<dbReference type="Proteomes" id="UP001187346">
    <property type="component" value="Unassembled WGS sequence"/>
</dbReference>
<dbReference type="InterPro" id="IPR037401">
    <property type="entry name" value="SnoaL-like"/>
</dbReference>
<reference evidence="2 3" key="1">
    <citation type="submission" date="2023-10" db="EMBL/GenBank/DDBJ databases">
        <title>Characterization of rhizosphere-enriched actinobacteria from wheat plants lab-grown on chernevaya soil.</title>
        <authorList>
            <person name="Tikhonova E.N."/>
            <person name="Konopkin A."/>
            <person name="Kravchenko I.K."/>
        </authorList>
    </citation>
    <scope>NUCLEOTIDE SEQUENCE [LARGE SCALE GENOMIC DNA]</scope>
    <source>
        <strain evidence="2 3">RR29</strain>
    </source>
</reference>
<dbReference type="EMBL" id="JAWMAJ010000423">
    <property type="protein sequence ID" value="MDV7224032.1"/>
    <property type="molecule type" value="Genomic_DNA"/>
</dbReference>
<protein>
    <submittedName>
        <fullName evidence="2">Nuclear transport factor 2 family protein</fullName>
    </submittedName>
</protein>
<accession>A0ABU4FTW3</accession>
<dbReference type="SUPFAM" id="SSF54427">
    <property type="entry name" value="NTF2-like"/>
    <property type="match status" value="1"/>
</dbReference>
<dbReference type="RefSeq" id="WP_019055469.1">
    <property type="nucleotide sequence ID" value="NZ_JAPEMW010000001.1"/>
</dbReference>
<dbReference type="Gene3D" id="3.10.450.50">
    <property type="match status" value="1"/>
</dbReference>
<evidence type="ECO:0000313" key="3">
    <source>
        <dbReference type="Proteomes" id="UP001187346"/>
    </source>
</evidence>
<comment type="caution">
    <text evidence="2">The sequence shown here is derived from an EMBL/GenBank/DDBJ whole genome shotgun (WGS) entry which is preliminary data.</text>
</comment>
<keyword evidence="3" id="KW-1185">Reference proteome</keyword>
<evidence type="ECO:0000259" key="1">
    <source>
        <dbReference type="Pfam" id="PF13577"/>
    </source>
</evidence>
<dbReference type="CDD" id="cd00531">
    <property type="entry name" value="NTF2_like"/>
    <property type="match status" value="1"/>
</dbReference>
<evidence type="ECO:0000313" key="2">
    <source>
        <dbReference type="EMBL" id="MDV7224032.1"/>
    </source>
</evidence>
<dbReference type="InterPro" id="IPR032710">
    <property type="entry name" value="NTF2-like_dom_sf"/>
</dbReference>
<gene>
    <name evidence="2" type="ORF">R5A26_49765</name>
</gene>
<feature type="domain" description="SnoaL-like" evidence="1">
    <location>
        <begin position="15"/>
        <end position="141"/>
    </location>
</feature>
<dbReference type="Pfam" id="PF13577">
    <property type="entry name" value="SnoaL_4"/>
    <property type="match status" value="1"/>
</dbReference>
<organism evidence="2 3">
    <name type="scientific">Streptomyces prunicolor</name>
    <dbReference type="NCBI Taxonomy" id="67348"/>
    <lineage>
        <taxon>Bacteria</taxon>
        <taxon>Bacillati</taxon>
        <taxon>Actinomycetota</taxon>
        <taxon>Actinomycetes</taxon>
        <taxon>Kitasatosporales</taxon>
        <taxon>Streptomycetaceae</taxon>
        <taxon>Streptomyces</taxon>
    </lineage>
</organism>
<name>A0ABU4FTW3_9ACTN</name>
<proteinExistence type="predicted"/>
<sequence>MNSPQTTSPATVPTTADRLDLITVCSRLGHHVDFREWDRLPALFAPSVLVRHTGSDTPGEPVPTPRDAVVAQWREARERVLATHHLVTNHLVSVTGDTATATAMFQSTHVVPGESGPRRLARGGRYVYGFARTATGWQITAITIEVLWDDRTLA</sequence>